<keyword evidence="3" id="KW-1185">Reference proteome</keyword>
<evidence type="ECO:0000313" key="3">
    <source>
        <dbReference type="Proteomes" id="UP000241229"/>
    </source>
</evidence>
<dbReference type="GO" id="GO:0046503">
    <property type="term" value="P:glycerolipid catabolic process"/>
    <property type="evidence" value="ECO:0007669"/>
    <property type="project" value="TreeGrafter"/>
</dbReference>
<dbReference type="OrthoDB" id="9804723at2"/>
<evidence type="ECO:0000313" key="2">
    <source>
        <dbReference type="EMBL" id="PSJ50304.1"/>
    </source>
</evidence>
<dbReference type="InterPro" id="IPR029058">
    <property type="entry name" value="AB_hydrolase_fold"/>
</dbReference>
<accession>A0A2P7RJB7</accession>
<name>A0A2P7RJB7_9HYPH</name>
<dbReference type="Proteomes" id="UP000241229">
    <property type="component" value="Unassembled WGS sequence"/>
</dbReference>
<dbReference type="GO" id="GO:0004806">
    <property type="term" value="F:triacylglycerol lipase activity"/>
    <property type="evidence" value="ECO:0007669"/>
    <property type="project" value="TreeGrafter"/>
</dbReference>
<dbReference type="EMBL" id="PXYK01000052">
    <property type="protein sequence ID" value="PSJ50304.1"/>
    <property type="molecule type" value="Genomic_DNA"/>
</dbReference>
<comment type="caution">
    <text evidence="2">The sequence shown here is derived from an EMBL/GenBank/DDBJ whole genome shotgun (WGS) entry which is preliminary data.</text>
</comment>
<protein>
    <submittedName>
        <fullName evidence="2">Alpha/beta hydrolase</fullName>
    </submittedName>
</protein>
<feature type="domain" description="AB hydrolase-1" evidence="1">
    <location>
        <begin position="25"/>
        <end position="163"/>
    </location>
</feature>
<dbReference type="InterPro" id="IPR000073">
    <property type="entry name" value="AB_hydrolase_1"/>
</dbReference>
<proteinExistence type="predicted"/>
<evidence type="ECO:0000259" key="1">
    <source>
        <dbReference type="Pfam" id="PF00561"/>
    </source>
</evidence>
<dbReference type="SUPFAM" id="SSF53474">
    <property type="entry name" value="alpha/beta-Hydrolases"/>
    <property type="match status" value="1"/>
</dbReference>
<organism evidence="2 3">
    <name type="scientific">Kumtagia ephedrae</name>
    <dbReference type="NCBI Taxonomy" id="2116701"/>
    <lineage>
        <taxon>Bacteria</taxon>
        <taxon>Pseudomonadati</taxon>
        <taxon>Pseudomonadota</taxon>
        <taxon>Alphaproteobacteria</taxon>
        <taxon>Hyphomicrobiales</taxon>
        <taxon>Phyllobacteriaceae</taxon>
        <taxon>Kumtagia</taxon>
    </lineage>
</organism>
<dbReference type="RefSeq" id="WP_106775632.1">
    <property type="nucleotide sequence ID" value="NZ_PXYK01000052.1"/>
</dbReference>
<dbReference type="AlphaFoldDB" id="A0A2P7RJB7"/>
<reference evidence="2 3" key="1">
    <citation type="submission" date="2018-03" db="EMBL/GenBank/DDBJ databases">
        <title>The draft genome of Mesorhizobium sp. 6GN-30.</title>
        <authorList>
            <person name="Liu L."/>
            <person name="Li L."/>
            <person name="Wang T."/>
            <person name="Zhang X."/>
            <person name="Liang L."/>
        </authorList>
    </citation>
    <scope>NUCLEOTIDE SEQUENCE [LARGE SCALE GENOMIC DNA]</scope>
    <source>
        <strain evidence="2 3">6GN30</strain>
    </source>
</reference>
<dbReference type="PANTHER" id="PTHR43433">
    <property type="entry name" value="HYDROLASE, ALPHA/BETA FOLD FAMILY PROTEIN"/>
    <property type="match status" value="1"/>
</dbReference>
<dbReference type="Pfam" id="PF00561">
    <property type="entry name" value="Abhydrolase_1"/>
    <property type="match status" value="1"/>
</dbReference>
<keyword evidence="2" id="KW-0378">Hydrolase</keyword>
<dbReference type="PANTHER" id="PTHR43433:SF5">
    <property type="entry name" value="AB HYDROLASE-1 DOMAIN-CONTAINING PROTEIN"/>
    <property type="match status" value="1"/>
</dbReference>
<sequence length="255" mass="27077">MTAYFSHDGFDLAYLDRAPEAGGEPILLIHGFASSIQVNWVAPGWVKTLTEAGYRVIALDNRGHGQSSKSYDPADYTPQKMAGDAAALLAHLGIGRAHVMGYSMGARISAFLALAEPGLVASLVFGGLGIGMVDGVGDWDPIAEALLADDPASIEHRRAKTFRTFADQTKSDRRALAACIETSRTLLDEADVARIAQPTLIAVGTTDDIAGSAADLAGLMPNAVAFDIEGRDHMLSVGDRTFKRRVLEFLAAHPI</sequence>
<dbReference type="InterPro" id="IPR050471">
    <property type="entry name" value="AB_hydrolase"/>
</dbReference>
<gene>
    <name evidence="2" type="ORF">C7I84_28730</name>
</gene>
<dbReference type="Gene3D" id="3.40.50.1820">
    <property type="entry name" value="alpha/beta hydrolase"/>
    <property type="match status" value="1"/>
</dbReference>